<evidence type="ECO:0000256" key="1">
    <source>
        <dbReference type="SAM" id="Coils"/>
    </source>
</evidence>
<feature type="transmembrane region" description="Helical" evidence="3">
    <location>
        <begin position="560"/>
        <end position="580"/>
    </location>
</feature>
<dbReference type="AlphaFoldDB" id="A0A225NIA0"/>
<feature type="signal peptide" evidence="4">
    <location>
        <begin position="1"/>
        <end position="29"/>
    </location>
</feature>
<feature type="coiled-coil region" evidence="1">
    <location>
        <begin position="393"/>
        <end position="492"/>
    </location>
</feature>
<dbReference type="GO" id="GO:0005886">
    <property type="term" value="C:plasma membrane"/>
    <property type="evidence" value="ECO:0007669"/>
    <property type="project" value="TreeGrafter"/>
</dbReference>
<feature type="transmembrane region" description="Helical" evidence="3">
    <location>
        <begin position="225"/>
        <end position="248"/>
    </location>
</feature>
<keyword evidence="3" id="KW-1133">Transmembrane helix</keyword>
<keyword evidence="3" id="KW-0812">Transmembrane</keyword>
<dbReference type="OrthoDB" id="7810642at2"/>
<evidence type="ECO:0000313" key="6">
    <source>
        <dbReference type="Proteomes" id="UP000215377"/>
    </source>
</evidence>
<name>A0A225NIA0_9RHOB</name>
<keyword evidence="3" id="KW-0472">Membrane</keyword>
<sequence length="586" mass="64421">MTTKPKARKFRIRRSAPAAAMPATGVSMNAGGAAAEDMSAHTAAQAPRPATGSAANAYPRQVTGTGASRPSPAEVMRAAEQELGEAAPDPHGAPRTGQVSSASEVESESDIDAIRREGLTGRQLRMARRVAQKHNIAATSDFDAVLQLRKAGIDPFRHANMLELVVPKAGGTGGSGEGTVANLPQTVPQTRRETLPSTEVNPVDRRNREIADIQRDIMKRRRRRMILLLARLSFFVFLPTFIAGWYFYVAATPMYSTKSEFLILQADNSGGSGIGGLLAGTQFATNQDSIAVQSYLESKDAMLRLDRDEGFKAHFSQDWIDPIQRLPADATNEQAYKTYKKNVKIGYDPTEGVIRMEISAADPEVSAEFSRALISYAEERVNHLTEKKREDQMRDALTSFEKAQADRRQAQEDLVNLQQEGALLDPEGVIGSLRSQINNIEVQLQERQLELAALQDNARPNQARVDGVRGDIRRLEALLNELNTKMTDASRGENSLAQLTARIQMAQADLATRDMMLQSALQQVEQTRMEANRQVRYLTTSVAPVASQSPSYPRSFEDTILAFLIFSGIYLMVSLTASILREQVTS</sequence>
<feature type="chain" id="PRO_5013166616" evidence="4">
    <location>
        <begin position="30"/>
        <end position="586"/>
    </location>
</feature>
<evidence type="ECO:0000256" key="2">
    <source>
        <dbReference type="SAM" id="MobiDB-lite"/>
    </source>
</evidence>
<reference evidence="5 6" key="1">
    <citation type="submission" date="2013-04" db="EMBL/GenBank/DDBJ databases">
        <title>Oceanicola sp. 22II1-22F33 Genome Sequencing.</title>
        <authorList>
            <person name="Lai Q."/>
            <person name="Li G."/>
            <person name="Shao Z."/>
        </authorList>
    </citation>
    <scope>NUCLEOTIDE SEQUENCE [LARGE SCALE GENOMIC DNA]</scope>
    <source>
        <strain evidence="5 6">22II1-22F33</strain>
    </source>
</reference>
<evidence type="ECO:0000256" key="4">
    <source>
        <dbReference type="SAM" id="SignalP"/>
    </source>
</evidence>
<dbReference type="Proteomes" id="UP000215377">
    <property type="component" value="Unassembled WGS sequence"/>
</dbReference>
<accession>A0A225NIA0</accession>
<protein>
    <submittedName>
        <fullName evidence="5">Capsule biosynthesis protein</fullName>
    </submittedName>
</protein>
<evidence type="ECO:0000256" key="3">
    <source>
        <dbReference type="SAM" id="Phobius"/>
    </source>
</evidence>
<proteinExistence type="predicted"/>
<dbReference type="EMBL" id="AQQR01000025">
    <property type="protein sequence ID" value="OWU67849.1"/>
    <property type="molecule type" value="Genomic_DNA"/>
</dbReference>
<evidence type="ECO:0000313" key="5">
    <source>
        <dbReference type="EMBL" id="OWU67849.1"/>
    </source>
</evidence>
<dbReference type="RefSeq" id="WP_088652663.1">
    <property type="nucleotide sequence ID" value="NZ_AQQR01000025.1"/>
</dbReference>
<feature type="region of interest" description="Disordered" evidence="2">
    <location>
        <begin position="1"/>
        <end position="116"/>
    </location>
</feature>
<keyword evidence="6" id="KW-1185">Reference proteome</keyword>
<dbReference type="PANTHER" id="PTHR32309">
    <property type="entry name" value="TYROSINE-PROTEIN KINASE"/>
    <property type="match status" value="1"/>
</dbReference>
<comment type="caution">
    <text evidence="5">The sequence shown here is derived from an EMBL/GenBank/DDBJ whole genome shotgun (WGS) entry which is preliminary data.</text>
</comment>
<dbReference type="GO" id="GO:0004713">
    <property type="term" value="F:protein tyrosine kinase activity"/>
    <property type="evidence" value="ECO:0007669"/>
    <property type="project" value="TreeGrafter"/>
</dbReference>
<dbReference type="InterPro" id="IPR050445">
    <property type="entry name" value="Bact_polysacc_biosynth/exp"/>
</dbReference>
<keyword evidence="4" id="KW-0732">Signal</keyword>
<feature type="compositionally biased region" description="Basic residues" evidence="2">
    <location>
        <begin position="1"/>
        <end position="14"/>
    </location>
</feature>
<dbReference type="PANTHER" id="PTHR32309:SF13">
    <property type="entry name" value="FERRIC ENTEROBACTIN TRANSPORT PROTEIN FEPE"/>
    <property type="match status" value="1"/>
</dbReference>
<gene>
    <name evidence="5" type="ORF">ATO3_25205</name>
</gene>
<organism evidence="5 6">
    <name type="scientific">Marinibacterium profundimaris</name>
    <dbReference type="NCBI Taxonomy" id="1679460"/>
    <lineage>
        <taxon>Bacteria</taxon>
        <taxon>Pseudomonadati</taxon>
        <taxon>Pseudomonadota</taxon>
        <taxon>Alphaproteobacteria</taxon>
        <taxon>Rhodobacterales</taxon>
        <taxon>Paracoccaceae</taxon>
        <taxon>Marinibacterium</taxon>
    </lineage>
</organism>
<keyword evidence="1" id="KW-0175">Coiled coil</keyword>
<dbReference type="Gene3D" id="1.10.287.1490">
    <property type="match status" value="1"/>
</dbReference>